<dbReference type="EC" id="2.4.2.17" evidence="3"/>
<evidence type="ECO:0000313" key="10">
    <source>
        <dbReference type="EMBL" id="GJQ10397.1"/>
    </source>
</evidence>
<dbReference type="SUPFAM" id="SSF53850">
    <property type="entry name" value="Periplasmic binding protein-like II"/>
    <property type="match status" value="1"/>
</dbReference>
<dbReference type="GO" id="GO:0005737">
    <property type="term" value="C:cytoplasm"/>
    <property type="evidence" value="ECO:0007669"/>
    <property type="project" value="InterPro"/>
</dbReference>
<evidence type="ECO:0000256" key="6">
    <source>
        <dbReference type="ARBA" id="ARBA00022679"/>
    </source>
</evidence>
<evidence type="ECO:0000256" key="3">
    <source>
        <dbReference type="ARBA" id="ARBA00011946"/>
    </source>
</evidence>
<dbReference type="NCBIfam" id="TIGR00070">
    <property type="entry name" value="hisG"/>
    <property type="match status" value="1"/>
</dbReference>
<dbReference type="PANTHER" id="PTHR21403:SF8">
    <property type="entry name" value="ATP PHOSPHORIBOSYLTRANSFERASE"/>
    <property type="match status" value="1"/>
</dbReference>
<gene>
    <name evidence="10" type="ORF">GpartN1_g2188.t1</name>
</gene>
<dbReference type="PROSITE" id="PS01316">
    <property type="entry name" value="ATP_P_PHORIBOSYLTR"/>
    <property type="match status" value="1"/>
</dbReference>
<dbReference type="InterPro" id="IPR013820">
    <property type="entry name" value="ATP_PRibTrfase_cat"/>
</dbReference>
<evidence type="ECO:0000256" key="4">
    <source>
        <dbReference type="ARBA" id="ARBA00022605"/>
    </source>
</evidence>
<feature type="domain" description="ATP phosphoribosyltransferase catalytic" evidence="8">
    <location>
        <begin position="144"/>
        <end position="310"/>
    </location>
</feature>
<keyword evidence="7" id="KW-0368">Histidine biosynthesis</keyword>
<reference evidence="10" key="2">
    <citation type="submission" date="2022-01" db="EMBL/GenBank/DDBJ databases">
        <authorList>
            <person name="Hirooka S."/>
            <person name="Miyagishima S.Y."/>
        </authorList>
    </citation>
    <scope>NUCLEOTIDE SEQUENCE</scope>
    <source>
        <strain evidence="10">NBRC 102759</strain>
    </source>
</reference>
<dbReference type="EMBL" id="BQMJ01000015">
    <property type="protein sequence ID" value="GJQ10397.1"/>
    <property type="molecule type" value="Genomic_DNA"/>
</dbReference>
<name>A0A9C7PUX7_9RHOD</name>
<dbReference type="PANTHER" id="PTHR21403">
    <property type="entry name" value="ATP PHOSPHORIBOSYLTRANSFERASE ATP-PRTASE"/>
    <property type="match status" value="1"/>
</dbReference>
<evidence type="ECO:0000259" key="9">
    <source>
        <dbReference type="Pfam" id="PF08029"/>
    </source>
</evidence>
<dbReference type="Pfam" id="PF08029">
    <property type="entry name" value="HisG_C"/>
    <property type="match status" value="1"/>
</dbReference>
<dbReference type="GO" id="GO:0000287">
    <property type="term" value="F:magnesium ion binding"/>
    <property type="evidence" value="ECO:0007669"/>
    <property type="project" value="InterPro"/>
</dbReference>
<dbReference type="SUPFAM" id="SSF54913">
    <property type="entry name" value="GlnB-like"/>
    <property type="match status" value="1"/>
</dbReference>
<dbReference type="GO" id="GO:0000105">
    <property type="term" value="P:L-histidine biosynthetic process"/>
    <property type="evidence" value="ECO:0007669"/>
    <property type="project" value="UniProtKB-KW"/>
</dbReference>
<organism evidence="10 11">
    <name type="scientific">Galdieria partita</name>
    <dbReference type="NCBI Taxonomy" id="83374"/>
    <lineage>
        <taxon>Eukaryota</taxon>
        <taxon>Rhodophyta</taxon>
        <taxon>Bangiophyceae</taxon>
        <taxon>Galdieriales</taxon>
        <taxon>Galdieriaceae</taxon>
        <taxon>Galdieria</taxon>
    </lineage>
</organism>
<dbReference type="InterPro" id="IPR018198">
    <property type="entry name" value="ATP_PRibTrfase_CS"/>
</dbReference>
<dbReference type="OrthoDB" id="2574at2759"/>
<dbReference type="InterPro" id="IPR011322">
    <property type="entry name" value="N-reg_PII-like_a/b"/>
</dbReference>
<dbReference type="Gene3D" id="3.40.190.10">
    <property type="entry name" value="Periplasmic binding protein-like II"/>
    <property type="match status" value="2"/>
</dbReference>
<dbReference type="Pfam" id="PF01634">
    <property type="entry name" value="HisG"/>
    <property type="match status" value="1"/>
</dbReference>
<proteinExistence type="predicted"/>
<reference evidence="10" key="1">
    <citation type="journal article" date="2022" name="Proc. Natl. Acad. Sci. U.S.A.">
        <title>Life cycle and functional genomics of the unicellular red alga Galdieria for elucidating algal and plant evolution and industrial use.</title>
        <authorList>
            <person name="Hirooka S."/>
            <person name="Itabashi T."/>
            <person name="Ichinose T.M."/>
            <person name="Onuma R."/>
            <person name="Fujiwara T."/>
            <person name="Yamashita S."/>
            <person name="Jong L.W."/>
            <person name="Tomita R."/>
            <person name="Iwane A.H."/>
            <person name="Miyagishima S.Y."/>
        </authorList>
    </citation>
    <scope>NUCLEOTIDE SEQUENCE</scope>
    <source>
        <strain evidence="10">NBRC 102759</strain>
    </source>
</reference>
<protein>
    <recommendedName>
        <fullName evidence="3">ATP phosphoribosyltransferase</fullName>
        <ecNumber evidence="3">2.4.2.17</ecNumber>
    </recommendedName>
</protein>
<comment type="catalytic activity">
    <reaction evidence="1">
        <text>1-(5-phospho-beta-D-ribosyl)-ATP + diphosphate = 5-phospho-alpha-D-ribose 1-diphosphate + ATP</text>
        <dbReference type="Rhea" id="RHEA:18473"/>
        <dbReference type="ChEBI" id="CHEBI:30616"/>
        <dbReference type="ChEBI" id="CHEBI:33019"/>
        <dbReference type="ChEBI" id="CHEBI:58017"/>
        <dbReference type="ChEBI" id="CHEBI:73183"/>
        <dbReference type="EC" id="2.4.2.17"/>
    </reaction>
</comment>
<evidence type="ECO:0000256" key="1">
    <source>
        <dbReference type="ARBA" id="ARBA00000915"/>
    </source>
</evidence>
<dbReference type="InterPro" id="IPR001348">
    <property type="entry name" value="ATP_PRibTrfase_HisG"/>
</dbReference>
<dbReference type="NCBIfam" id="TIGR03455">
    <property type="entry name" value="HisG_C-term"/>
    <property type="match status" value="1"/>
</dbReference>
<keyword evidence="11" id="KW-1185">Reference proteome</keyword>
<keyword evidence="4" id="KW-0028">Amino-acid biosynthesis</keyword>
<comment type="pathway">
    <text evidence="2">Amino-acid biosynthesis; L-histidine biosynthesis; L-histidine from 5-phospho-alpha-D-ribose 1-diphosphate: step 1/9.</text>
</comment>
<evidence type="ECO:0000256" key="5">
    <source>
        <dbReference type="ARBA" id="ARBA00022676"/>
    </source>
</evidence>
<dbReference type="GO" id="GO:0003879">
    <property type="term" value="F:ATP phosphoribosyltransferase activity"/>
    <property type="evidence" value="ECO:0007669"/>
    <property type="project" value="UniProtKB-EC"/>
</dbReference>
<evidence type="ECO:0000256" key="2">
    <source>
        <dbReference type="ARBA" id="ARBA00004667"/>
    </source>
</evidence>
<feature type="domain" description="Histidine biosynthesis HisG C-terminal" evidence="9">
    <location>
        <begin position="326"/>
        <end position="408"/>
    </location>
</feature>
<sequence>MVADLELFFVVYSSFQLEFKETRQANFWRSHLCSSKTSRSCYYSKRVEDSGFHKKKKGLFCINSSDPTPTDKKVVLQGNSLPELKDFSSCSRSKIRIAIPSKGDIGEDTRSLLKESGLEIRLHNPRQYWATIKDFPEVEVWLQRPADIVRRVQEGQVDIGFVGYDIVAEYQDSSDSTLLIHEGLGYGSCKLGVGIPMSWIQVTSMNELSRFSEERKSPLLITTKYPKTVKKFLQEKGVRNYRLLHMDGALEAATQMGCSDLIIDLISSGTTLRENLLKEITEGTVLESDMIMIGSPLTMGLNNAFGHKVRSFTRELLERIESHLAAKDHFSIIANIKGSSPGDVARKIGSQLDLKGMDGPTVSPVIPPRGFDSGMYAIGVVVKKNRLYKAIEQLRSIGGSGVCVLPVSYVFEKKSARWERVTNTLGIDNDS</sequence>
<dbReference type="Gene3D" id="3.30.70.120">
    <property type="match status" value="1"/>
</dbReference>
<evidence type="ECO:0000313" key="11">
    <source>
        <dbReference type="Proteomes" id="UP001061958"/>
    </source>
</evidence>
<keyword evidence="5" id="KW-0328">Glycosyltransferase</keyword>
<evidence type="ECO:0000256" key="7">
    <source>
        <dbReference type="ARBA" id="ARBA00023102"/>
    </source>
</evidence>
<dbReference type="Proteomes" id="UP001061958">
    <property type="component" value="Unassembled WGS sequence"/>
</dbReference>
<comment type="caution">
    <text evidence="10">The sequence shown here is derived from an EMBL/GenBank/DDBJ whole genome shotgun (WGS) entry which is preliminary data.</text>
</comment>
<dbReference type="InterPro" id="IPR015867">
    <property type="entry name" value="N-reg_PII/ATP_PRibTrfase_C"/>
</dbReference>
<dbReference type="AlphaFoldDB" id="A0A9C7PUX7"/>
<evidence type="ECO:0000259" key="8">
    <source>
        <dbReference type="Pfam" id="PF01634"/>
    </source>
</evidence>
<keyword evidence="6" id="KW-0808">Transferase</keyword>
<dbReference type="InterPro" id="IPR013115">
    <property type="entry name" value="HisG_C"/>
</dbReference>
<accession>A0A9C7PUX7</accession>